<feature type="region of interest" description="Disordered" evidence="1">
    <location>
        <begin position="837"/>
        <end position="868"/>
    </location>
</feature>
<feature type="compositionally biased region" description="Pro residues" evidence="1">
    <location>
        <begin position="577"/>
        <end position="590"/>
    </location>
</feature>
<proteinExistence type="predicted"/>
<feature type="compositionally biased region" description="Low complexity" evidence="1">
    <location>
        <begin position="689"/>
        <end position="701"/>
    </location>
</feature>
<protein>
    <submittedName>
        <fullName evidence="2">Uncharacterized protein</fullName>
    </submittedName>
</protein>
<feature type="region of interest" description="Disordered" evidence="1">
    <location>
        <begin position="896"/>
        <end position="977"/>
    </location>
</feature>
<organism evidence="2 3">
    <name type="scientific">Chlamydomonas schloesseri</name>
    <dbReference type="NCBI Taxonomy" id="2026947"/>
    <lineage>
        <taxon>Eukaryota</taxon>
        <taxon>Viridiplantae</taxon>
        <taxon>Chlorophyta</taxon>
        <taxon>core chlorophytes</taxon>
        <taxon>Chlorophyceae</taxon>
        <taxon>CS clade</taxon>
        <taxon>Chlamydomonadales</taxon>
        <taxon>Chlamydomonadaceae</taxon>
        <taxon>Chlamydomonas</taxon>
    </lineage>
</organism>
<feature type="compositionally biased region" description="Polar residues" evidence="1">
    <location>
        <begin position="182"/>
        <end position="191"/>
    </location>
</feature>
<feature type="region of interest" description="Disordered" evidence="1">
    <location>
        <begin position="28"/>
        <end position="51"/>
    </location>
</feature>
<sequence>MRCSTSRGATRPQCVVHARGRTLVVAARASRSASTSTAAPATAHQQLPAEGGDGRGVSLGPVTAEQLAAHNTLFTSLLKEYAYDVKDEWVTGTIPPELCGTYFRNGPGLQDDDLGSEAMDADPSSVPSLGVTSLEEPVPDSYCAVGARSLHSRQENTSASPANLPDSLLPRDGDDGLYPSVRTLTRSNTSYRLRPRPPAESNNAALRSTPRDYRELGPRADGPSSANASPSHMRPSRISSTGQHRPLDELLSQAKSLSRLCYQFGGVGGIAASQSGSQSRTFADAPSLHGSPGASSRTFSRASSSKFGGPLAAGPSSLGGGASSAALVDPAPAPLAGPADGTNASGYAAAASPIRSTQSRDVSPGTPRYLGSPGGGGQAPPGPGRRISHLGDSGVRSAEIPVFRRASNGGMKLAVAVAAAAAAGDAAAAAALSPTAQGGAAAPFASRSRHALLQGISLGSPSPGGSSGGGSPAAGQGLGGGGGSNKKSNVIQWNEPKSKSIQWSSELRGTVNQWNEQSGSGGSPLRGTVPLPPPPPLPQQLSPAAGRPTQSFPHVPHWQQPSPALSEPHHLQSPVSLPSPPPPHPPPPRAPAMQQQQQPVHRRASSLYHSMPIAPLSLGATPSGHRFRDTSSFHNHEVQLAAVNYDFDSDEDGAGGGANGTTLLGGAGRERNSAGAELCMTRIIDNAVSSAGDDSGNSSSGGAAGRHRRHTLTTMTSGKNVRSMKHSSSNQQLQLQLQQLQQQQQQQGSSLSTSPHHSGVYAHPSSTRSRKRFTMSDDGRSFSGTPPRPAAGAAGAAATAALAAMASGLAGMGIDRSTSRRISGPGTGSMRTRLPRQLHGAAQQQQQQQGGGAGAGSGGVSPRGGAMESLSLFADPHGLLPTVFSESLGAEAAAAAAAGVAAGPPHPHPQPSYSPDQERRTPQPSRAPQQPSIVVRDLQTMSLPQPGIDRSSDARSLTGGEGGGGDDSACGGLSRAGSRSRLRALVPSLVRSLVRGAAALVSRKDRSVGQAASAAGGGGGGGDLATMSAGSDRVVPL</sequence>
<dbReference type="OrthoDB" id="10611275at2759"/>
<feature type="compositionally biased region" description="Polar residues" evidence="1">
    <location>
        <begin position="922"/>
        <end position="932"/>
    </location>
</feature>
<feature type="compositionally biased region" description="Low complexity" evidence="1">
    <location>
        <begin position="28"/>
        <end position="43"/>
    </location>
</feature>
<comment type="caution">
    <text evidence="2">The sequence shown here is derived from an EMBL/GenBank/DDBJ whole genome shotgun (WGS) entry which is preliminary data.</text>
</comment>
<feature type="compositionally biased region" description="Low complexity" evidence="1">
    <location>
        <begin position="731"/>
        <end position="747"/>
    </location>
</feature>
<dbReference type="EMBL" id="JAEHOD010000007">
    <property type="protein sequence ID" value="KAG2451786.1"/>
    <property type="molecule type" value="Genomic_DNA"/>
</dbReference>
<feature type="region of interest" description="Disordered" evidence="1">
    <location>
        <begin position="349"/>
        <end position="391"/>
    </location>
</feature>
<evidence type="ECO:0000313" key="3">
    <source>
        <dbReference type="Proteomes" id="UP000613740"/>
    </source>
</evidence>
<dbReference type="Proteomes" id="UP000613740">
    <property type="component" value="Unassembled WGS sequence"/>
</dbReference>
<dbReference type="AlphaFoldDB" id="A0A835WS02"/>
<feature type="region of interest" description="Disordered" evidence="1">
    <location>
        <begin position="513"/>
        <end position="605"/>
    </location>
</feature>
<feature type="compositionally biased region" description="Low complexity" evidence="1">
    <location>
        <begin position="455"/>
        <end position="464"/>
    </location>
</feature>
<gene>
    <name evidence="2" type="ORF">HYH02_003564</name>
</gene>
<feature type="compositionally biased region" description="Polar residues" evidence="1">
    <location>
        <begin position="712"/>
        <end position="730"/>
    </location>
</feature>
<reference evidence="2" key="1">
    <citation type="journal article" date="2020" name="bioRxiv">
        <title>Comparative genomics of Chlamydomonas.</title>
        <authorList>
            <person name="Craig R.J."/>
            <person name="Hasan A.R."/>
            <person name="Ness R.W."/>
            <person name="Keightley P.D."/>
        </authorList>
    </citation>
    <scope>NUCLEOTIDE SEQUENCE</scope>
    <source>
        <strain evidence="2">CCAP 11/173</strain>
    </source>
</reference>
<feature type="region of interest" description="Disordered" evidence="1">
    <location>
        <begin position="280"/>
        <end position="323"/>
    </location>
</feature>
<keyword evidence="3" id="KW-1185">Reference proteome</keyword>
<feature type="compositionally biased region" description="Gly residues" evidence="1">
    <location>
        <begin position="849"/>
        <end position="862"/>
    </location>
</feature>
<feature type="compositionally biased region" description="Basic and acidic residues" evidence="1">
    <location>
        <begin position="209"/>
        <end position="218"/>
    </location>
</feature>
<evidence type="ECO:0000313" key="2">
    <source>
        <dbReference type="EMBL" id="KAG2451786.1"/>
    </source>
</evidence>
<feature type="region of interest" description="Disordered" evidence="1">
    <location>
        <begin position="150"/>
        <end position="244"/>
    </location>
</feature>
<name>A0A835WS02_9CHLO</name>
<accession>A0A835WS02</accession>
<feature type="compositionally biased region" description="Low complexity" evidence="1">
    <location>
        <begin position="967"/>
        <end position="977"/>
    </location>
</feature>
<feature type="region of interest" description="Disordered" evidence="1">
    <location>
        <begin position="1001"/>
        <end position="1037"/>
    </location>
</feature>
<feature type="region of interest" description="Disordered" evidence="1">
    <location>
        <begin position="105"/>
        <end position="136"/>
    </location>
</feature>
<feature type="compositionally biased region" description="Gly residues" evidence="1">
    <location>
        <begin position="465"/>
        <end position="484"/>
    </location>
</feature>
<evidence type="ECO:0000256" key="1">
    <source>
        <dbReference type="SAM" id="MobiDB-lite"/>
    </source>
</evidence>
<feature type="region of interest" description="Disordered" evidence="1">
    <location>
        <begin position="688"/>
        <end position="792"/>
    </location>
</feature>
<feature type="compositionally biased region" description="Low complexity" evidence="1">
    <location>
        <begin position="294"/>
        <end position="316"/>
    </location>
</feature>
<feature type="region of interest" description="Disordered" evidence="1">
    <location>
        <begin position="455"/>
        <end position="490"/>
    </location>
</feature>